<sequence>MRLCSIGKKRIYVDSGMLRMGLREDDKESLCYCTCSTSKGWKSSPSTIKCRQDL</sequence>
<comment type="caution">
    <text evidence="1">The sequence shown here is derived from an EMBL/GenBank/DDBJ whole genome shotgun (WGS) entry which is preliminary data.</text>
</comment>
<accession>A0A9N8YQQ5</accession>
<name>A0A9N8YQQ5_9GLOM</name>
<dbReference type="EMBL" id="CAJVPQ010000053">
    <property type="protein sequence ID" value="CAG8441160.1"/>
    <property type="molecule type" value="Genomic_DNA"/>
</dbReference>
<reference evidence="1" key="1">
    <citation type="submission" date="2021-06" db="EMBL/GenBank/DDBJ databases">
        <authorList>
            <person name="Kallberg Y."/>
            <person name="Tangrot J."/>
            <person name="Rosling A."/>
        </authorList>
    </citation>
    <scope>NUCLEOTIDE SEQUENCE</scope>
    <source>
        <strain evidence="1">UK204</strain>
    </source>
</reference>
<keyword evidence="2" id="KW-1185">Reference proteome</keyword>
<protein>
    <submittedName>
        <fullName evidence="1">2435_t:CDS:1</fullName>
    </submittedName>
</protein>
<organism evidence="1 2">
    <name type="scientific">Funneliformis caledonium</name>
    <dbReference type="NCBI Taxonomy" id="1117310"/>
    <lineage>
        <taxon>Eukaryota</taxon>
        <taxon>Fungi</taxon>
        <taxon>Fungi incertae sedis</taxon>
        <taxon>Mucoromycota</taxon>
        <taxon>Glomeromycotina</taxon>
        <taxon>Glomeromycetes</taxon>
        <taxon>Glomerales</taxon>
        <taxon>Glomeraceae</taxon>
        <taxon>Funneliformis</taxon>
    </lineage>
</organism>
<dbReference type="Proteomes" id="UP000789570">
    <property type="component" value="Unassembled WGS sequence"/>
</dbReference>
<proteinExistence type="predicted"/>
<evidence type="ECO:0000313" key="2">
    <source>
        <dbReference type="Proteomes" id="UP000789570"/>
    </source>
</evidence>
<evidence type="ECO:0000313" key="1">
    <source>
        <dbReference type="EMBL" id="CAG8441160.1"/>
    </source>
</evidence>
<gene>
    <name evidence="1" type="ORF">FCALED_LOCUS545</name>
</gene>
<dbReference type="AlphaFoldDB" id="A0A9N8YQQ5"/>